<dbReference type="SUPFAM" id="SSF46785">
    <property type="entry name" value="Winged helix' DNA-binding domain"/>
    <property type="match status" value="1"/>
</dbReference>
<dbReference type="Gene3D" id="1.10.10.10">
    <property type="entry name" value="Winged helix-like DNA-binding domain superfamily/Winged helix DNA-binding domain"/>
    <property type="match status" value="1"/>
</dbReference>
<dbReference type="EMBL" id="BSNJ01000002">
    <property type="protein sequence ID" value="GLQ20373.1"/>
    <property type="molecule type" value="Genomic_DNA"/>
</dbReference>
<evidence type="ECO:0000259" key="1">
    <source>
        <dbReference type="Pfam" id="PF01726"/>
    </source>
</evidence>
<proteinExistence type="predicted"/>
<protein>
    <recommendedName>
        <fullName evidence="1">LexA repressor DNA-binding domain-containing protein</fullName>
    </recommendedName>
</protein>
<dbReference type="InterPro" id="IPR006199">
    <property type="entry name" value="LexA_DNA-bd_dom"/>
</dbReference>
<feature type="domain" description="LexA repressor DNA-binding" evidence="1">
    <location>
        <begin position="1"/>
        <end position="62"/>
    </location>
</feature>
<dbReference type="InterPro" id="IPR036390">
    <property type="entry name" value="WH_DNA-bd_sf"/>
</dbReference>
<organism evidence="2 3">
    <name type="scientific">Algimonas porphyrae</name>
    <dbReference type="NCBI Taxonomy" id="1128113"/>
    <lineage>
        <taxon>Bacteria</taxon>
        <taxon>Pseudomonadati</taxon>
        <taxon>Pseudomonadota</taxon>
        <taxon>Alphaproteobacteria</taxon>
        <taxon>Maricaulales</taxon>
        <taxon>Robiginitomaculaceae</taxon>
        <taxon>Algimonas</taxon>
    </lineage>
</organism>
<gene>
    <name evidence="2" type="ORF">GCM10007854_13280</name>
</gene>
<reference evidence="2" key="1">
    <citation type="journal article" date="2014" name="Int. J. Syst. Evol. Microbiol.">
        <title>Complete genome of a new Firmicutes species belonging to the dominant human colonic microbiota ('Ruminococcus bicirculans') reveals two chromosomes and a selective capacity to utilize plant glucans.</title>
        <authorList>
            <consortium name="NISC Comparative Sequencing Program"/>
            <person name="Wegmann U."/>
            <person name="Louis P."/>
            <person name="Goesmann A."/>
            <person name="Henrissat B."/>
            <person name="Duncan S.H."/>
            <person name="Flint H.J."/>
        </authorList>
    </citation>
    <scope>NUCLEOTIDE SEQUENCE</scope>
    <source>
        <strain evidence="2">NBRC 108216</strain>
    </source>
</reference>
<dbReference type="Pfam" id="PF01726">
    <property type="entry name" value="LexA_DNA_bind"/>
    <property type="match status" value="1"/>
</dbReference>
<evidence type="ECO:0000313" key="3">
    <source>
        <dbReference type="Proteomes" id="UP001161390"/>
    </source>
</evidence>
<name>A0ABQ5UYJ8_9PROT</name>
<dbReference type="InterPro" id="IPR036388">
    <property type="entry name" value="WH-like_DNA-bd_sf"/>
</dbReference>
<comment type="caution">
    <text evidence="2">The sequence shown here is derived from an EMBL/GenBank/DDBJ whole genome shotgun (WGS) entry which is preliminary data.</text>
</comment>
<evidence type="ECO:0000313" key="2">
    <source>
        <dbReference type="EMBL" id="GLQ20373.1"/>
    </source>
</evidence>
<sequence>MTQKQRELLDFIERYIESNGRAPTYLEMMRATEVSCKSLIHYRLDSLINRGFIRRIPAHARGLERTEKPLPGGLSRTQLHQELDRLAAELIIAHEEIARLRSIAPQVSTMESEAA</sequence>
<reference evidence="2" key="2">
    <citation type="submission" date="2023-01" db="EMBL/GenBank/DDBJ databases">
        <title>Draft genome sequence of Algimonas porphyrae strain NBRC 108216.</title>
        <authorList>
            <person name="Sun Q."/>
            <person name="Mori K."/>
        </authorList>
    </citation>
    <scope>NUCLEOTIDE SEQUENCE</scope>
    <source>
        <strain evidence="2">NBRC 108216</strain>
    </source>
</reference>
<dbReference type="Proteomes" id="UP001161390">
    <property type="component" value="Unassembled WGS sequence"/>
</dbReference>
<dbReference type="RefSeq" id="WP_284370880.1">
    <property type="nucleotide sequence ID" value="NZ_BSNJ01000002.1"/>
</dbReference>
<keyword evidence="3" id="KW-1185">Reference proteome</keyword>
<accession>A0ABQ5UYJ8</accession>